<accession>A0A178ZP98</accession>
<keyword evidence="4" id="KW-1185">Reference proteome</keyword>
<name>A0A178ZP98_9EURO</name>
<protein>
    <recommendedName>
        <fullName evidence="2">Mmc1 C-terminal domain-containing protein</fullName>
    </recommendedName>
</protein>
<proteinExistence type="predicted"/>
<dbReference type="GeneID" id="30007844"/>
<comment type="caution">
    <text evidence="3">The sequence shown here is derived from an EMBL/GenBank/DDBJ whole genome shotgun (WGS) entry which is preliminary data.</text>
</comment>
<evidence type="ECO:0000313" key="3">
    <source>
        <dbReference type="EMBL" id="OAP61472.1"/>
    </source>
</evidence>
<organism evidence="3 4">
    <name type="scientific">Fonsecaea erecta</name>
    <dbReference type="NCBI Taxonomy" id="1367422"/>
    <lineage>
        <taxon>Eukaryota</taxon>
        <taxon>Fungi</taxon>
        <taxon>Dikarya</taxon>
        <taxon>Ascomycota</taxon>
        <taxon>Pezizomycotina</taxon>
        <taxon>Eurotiomycetes</taxon>
        <taxon>Chaetothyriomycetidae</taxon>
        <taxon>Chaetothyriales</taxon>
        <taxon>Herpotrichiellaceae</taxon>
        <taxon>Fonsecaea</taxon>
    </lineage>
</organism>
<evidence type="ECO:0000259" key="2">
    <source>
        <dbReference type="Pfam" id="PF23868"/>
    </source>
</evidence>
<evidence type="ECO:0000256" key="1">
    <source>
        <dbReference type="SAM" id="MobiDB-lite"/>
    </source>
</evidence>
<dbReference type="STRING" id="1367422.A0A178ZP98"/>
<reference evidence="3 4" key="1">
    <citation type="submission" date="2016-04" db="EMBL/GenBank/DDBJ databases">
        <title>Draft genome of Fonsecaea erecta CBS 125763.</title>
        <authorList>
            <person name="Weiss V.A."/>
            <person name="Vicente V.A."/>
            <person name="Raittz R.T."/>
            <person name="Moreno L.F."/>
            <person name="De Souza E.M."/>
            <person name="Pedrosa F.O."/>
            <person name="Steffens M.B."/>
            <person name="Faoro H."/>
            <person name="Tadra-Sfeir M.Z."/>
            <person name="Najafzadeh M.J."/>
            <person name="Felipe M.S."/>
            <person name="Teixeira M."/>
            <person name="Sun J."/>
            <person name="Xi L."/>
            <person name="Gomes R."/>
            <person name="De Azevedo C.M."/>
            <person name="Salgado C.G."/>
            <person name="Da Silva M.B."/>
            <person name="Nascimento M.F."/>
            <person name="Queiroz-Telles F."/>
            <person name="Attili D.S."/>
            <person name="Gorbushina A."/>
        </authorList>
    </citation>
    <scope>NUCLEOTIDE SEQUENCE [LARGE SCALE GENOMIC DNA]</scope>
    <source>
        <strain evidence="3 4">CBS 125763</strain>
    </source>
</reference>
<dbReference type="Proteomes" id="UP000078343">
    <property type="component" value="Unassembled WGS sequence"/>
</dbReference>
<dbReference type="AlphaFoldDB" id="A0A178ZP98"/>
<dbReference type="EMBL" id="LVYI01000003">
    <property type="protein sequence ID" value="OAP61472.1"/>
    <property type="molecule type" value="Genomic_DNA"/>
</dbReference>
<dbReference type="OrthoDB" id="5319015at2759"/>
<feature type="domain" description="Mmc1 C-terminal" evidence="2">
    <location>
        <begin position="396"/>
        <end position="629"/>
    </location>
</feature>
<feature type="region of interest" description="Disordered" evidence="1">
    <location>
        <begin position="35"/>
        <end position="62"/>
    </location>
</feature>
<dbReference type="RefSeq" id="XP_018694839.1">
    <property type="nucleotide sequence ID" value="XM_018835189.1"/>
</dbReference>
<dbReference type="Pfam" id="PF23867">
    <property type="entry name" value="Mmc1_N"/>
    <property type="match status" value="1"/>
</dbReference>
<gene>
    <name evidence="3" type="ORF">AYL99_03675</name>
</gene>
<dbReference type="InterPro" id="IPR056196">
    <property type="entry name" value="Mmc1_C"/>
</dbReference>
<evidence type="ECO:0000313" key="4">
    <source>
        <dbReference type="Proteomes" id="UP000078343"/>
    </source>
</evidence>
<sequence>MKGSRGPYPGQQIEAFLDSFFFCPSCTAWRMSKPLRRTAPTGSGSRSRNSSRRHASTSTSTATLISTTAVNAQKPVPPRYKPLYESLLDVRKKAAAQVNLSRLQLALQGLESETPVTRVAVLGLNVQDTASRVVRLLLADALEDEGSWERELVKSAGSVDFSRGVLIRYGRAPNPNLPQPKTIIPVLHVPSNVLERNNMEILVSSISGPRNGELLQGAQTVTSDAFLSPSIGTPTAATGRQTTISQPVHSSLLVTKGLDGLMLAAELLASTNFTAREDRESVSLAVDLREFKDQTQGQVLVVDAAKAEEGLAAIRRSIGEATEYEHKWVDSGMPILSGWLTLASAARSEGPIPATVKALISSLLTTAMTNLQVQASLEARSNAARSLSHATRANLEDAIEGFSRSAHQELQSGLASAWNSHNWRKLAWYKLFWRVDDVGLIITDLVTNAWLPRTERAVYELSGRLSQAGISPMDALPSLPQHGSLTMSKEKQDHLTEPTPVLQAQATIATDPPLEAVLVNPTGTAEVEMAPVPQPIPLSSSISRTRSEQMQRAIADLTSTAQQIVLKTLSITGLSGGLSALTYLSITPGSMYEAGTIAALGTAYALWRMQGDWFKATKALEHSLYDEGRTVIQRIVGRMEELVDTASQVVEDEVEVQSRRQAEDAVTRAREELDRLQK</sequence>
<dbReference type="PANTHER" id="PTHR38644:SF1">
    <property type="entry name" value="EXPRESSED PROTEIN"/>
    <property type="match status" value="1"/>
</dbReference>
<dbReference type="Pfam" id="PF23868">
    <property type="entry name" value="Mmc1_C"/>
    <property type="match status" value="1"/>
</dbReference>
<dbReference type="PANTHER" id="PTHR38644">
    <property type="entry name" value="EXPRESSED PROTEIN"/>
    <property type="match status" value="1"/>
</dbReference>